<evidence type="ECO:0000313" key="2">
    <source>
        <dbReference type="EMBL" id="KAJ1127594.1"/>
    </source>
</evidence>
<organism evidence="2 3">
    <name type="scientific">Pleurodeles waltl</name>
    <name type="common">Iberian ribbed newt</name>
    <dbReference type="NCBI Taxonomy" id="8319"/>
    <lineage>
        <taxon>Eukaryota</taxon>
        <taxon>Metazoa</taxon>
        <taxon>Chordata</taxon>
        <taxon>Craniata</taxon>
        <taxon>Vertebrata</taxon>
        <taxon>Euteleostomi</taxon>
        <taxon>Amphibia</taxon>
        <taxon>Batrachia</taxon>
        <taxon>Caudata</taxon>
        <taxon>Salamandroidea</taxon>
        <taxon>Salamandridae</taxon>
        <taxon>Pleurodelinae</taxon>
        <taxon>Pleurodeles</taxon>
    </lineage>
</organism>
<comment type="caution">
    <text evidence="2">The sequence shown here is derived from an EMBL/GenBank/DDBJ whole genome shotgun (WGS) entry which is preliminary data.</text>
</comment>
<feature type="compositionally biased region" description="Low complexity" evidence="1">
    <location>
        <begin position="1"/>
        <end position="16"/>
    </location>
</feature>
<feature type="region of interest" description="Disordered" evidence="1">
    <location>
        <begin position="140"/>
        <end position="172"/>
    </location>
</feature>
<sequence length="172" mass="18258">MLVRGSKAATAGAGAAARKERARGSGGAGECKTARASTQMAGSPARKFATKASKALQWDYSSASGLGGLCFLGDSLTEAAQISLELIHQSIMEHQEETKAESRKTQLACRKMQGAIPRVAKTCTDFAIHMGEAETRISKLEDDAAQGEISFEKPDRGHSLETGRSREQSKAK</sequence>
<dbReference type="Proteomes" id="UP001066276">
    <property type="component" value="Chromosome 7"/>
</dbReference>
<evidence type="ECO:0000256" key="1">
    <source>
        <dbReference type="SAM" id="MobiDB-lite"/>
    </source>
</evidence>
<feature type="compositionally biased region" description="Basic and acidic residues" evidence="1">
    <location>
        <begin position="150"/>
        <end position="172"/>
    </location>
</feature>
<reference evidence="2" key="1">
    <citation type="journal article" date="2022" name="bioRxiv">
        <title>Sequencing and chromosome-scale assembly of the giantPleurodeles waltlgenome.</title>
        <authorList>
            <person name="Brown T."/>
            <person name="Elewa A."/>
            <person name="Iarovenko S."/>
            <person name="Subramanian E."/>
            <person name="Araus A.J."/>
            <person name="Petzold A."/>
            <person name="Susuki M."/>
            <person name="Suzuki K.-i.T."/>
            <person name="Hayashi T."/>
            <person name="Toyoda A."/>
            <person name="Oliveira C."/>
            <person name="Osipova E."/>
            <person name="Leigh N.D."/>
            <person name="Simon A."/>
            <person name="Yun M.H."/>
        </authorList>
    </citation>
    <scope>NUCLEOTIDE SEQUENCE</scope>
    <source>
        <strain evidence="2">20211129_DDA</strain>
        <tissue evidence="2">Liver</tissue>
    </source>
</reference>
<keyword evidence="3" id="KW-1185">Reference proteome</keyword>
<accession>A0AAV7PL56</accession>
<proteinExistence type="predicted"/>
<feature type="region of interest" description="Disordered" evidence="1">
    <location>
        <begin position="1"/>
        <end position="37"/>
    </location>
</feature>
<gene>
    <name evidence="2" type="ORF">NDU88_005990</name>
</gene>
<evidence type="ECO:0000313" key="3">
    <source>
        <dbReference type="Proteomes" id="UP001066276"/>
    </source>
</evidence>
<dbReference type="AlphaFoldDB" id="A0AAV7PL56"/>
<protein>
    <submittedName>
        <fullName evidence="2">Uncharacterized protein</fullName>
    </submittedName>
</protein>
<name>A0AAV7PL56_PLEWA</name>
<dbReference type="EMBL" id="JANPWB010000011">
    <property type="protein sequence ID" value="KAJ1127594.1"/>
    <property type="molecule type" value="Genomic_DNA"/>
</dbReference>